<dbReference type="RefSeq" id="WP_248943273.1">
    <property type="nucleotide sequence ID" value="NZ_JAKIKS010000228.1"/>
</dbReference>
<sequence>MITCINGLVEHSLIHLYLHCAELEPSLISERVMAGMKAATIRGKRLGRPKTPERLRKK</sequence>
<proteinExistence type="predicted"/>
<gene>
    <name evidence="1" type="ORF">L2764_26145</name>
</gene>
<comment type="caution">
    <text evidence="1">The sequence shown here is derived from an EMBL/GenBank/DDBJ whole genome shotgun (WGS) entry which is preliminary data.</text>
</comment>
<accession>A0ABT0LJG2</accession>
<reference evidence="1 2" key="1">
    <citation type="submission" date="2022-01" db="EMBL/GenBank/DDBJ databases">
        <title>Whole genome-based taxonomy of the Shewanellaceae.</title>
        <authorList>
            <person name="Martin-Rodriguez A.J."/>
        </authorList>
    </citation>
    <scope>NUCLEOTIDE SEQUENCE [LARGE SCALE GENOMIC DNA]</scope>
    <source>
        <strain evidence="1 2">DSM 17177</strain>
    </source>
</reference>
<evidence type="ECO:0000313" key="1">
    <source>
        <dbReference type="EMBL" id="MCL1127844.1"/>
    </source>
</evidence>
<name>A0ABT0LJG2_9GAMM</name>
<evidence type="ECO:0000313" key="2">
    <source>
        <dbReference type="Proteomes" id="UP001203423"/>
    </source>
</evidence>
<dbReference type="Proteomes" id="UP001203423">
    <property type="component" value="Unassembled WGS sequence"/>
</dbReference>
<keyword evidence="2" id="KW-1185">Reference proteome</keyword>
<organism evidence="1 2">
    <name type="scientific">Shewanella surugensis</name>
    <dbReference type="NCBI Taxonomy" id="212020"/>
    <lineage>
        <taxon>Bacteria</taxon>
        <taxon>Pseudomonadati</taxon>
        <taxon>Pseudomonadota</taxon>
        <taxon>Gammaproteobacteria</taxon>
        <taxon>Alteromonadales</taxon>
        <taxon>Shewanellaceae</taxon>
        <taxon>Shewanella</taxon>
    </lineage>
</organism>
<protein>
    <submittedName>
        <fullName evidence="1">Recombinase family protein</fullName>
    </submittedName>
</protein>
<dbReference type="EMBL" id="JAKIKS010000228">
    <property type="protein sequence ID" value="MCL1127844.1"/>
    <property type="molecule type" value="Genomic_DNA"/>
</dbReference>